<accession>A0A9W4SXR0</accession>
<proteinExistence type="predicted"/>
<keyword evidence="2" id="KW-1185">Reference proteome</keyword>
<comment type="caution">
    <text evidence="1">The sequence shown here is derived from an EMBL/GenBank/DDBJ whole genome shotgun (WGS) entry which is preliminary data.</text>
</comment>
<feature type="non-terminal residue" evidence="1">
    <location>
        <position position="40"/>
    </location>
</feature>
<dbReference type="EMBL" id="CAMKVN010004597">
    <property type="protein sequence ID" value="CAI2187367.1"/>
    <property type="molecule type" value="Genomic_DNA"/>
</dbReference>
<dbReference type="Proteomes" id="UP001153678">
    <property type="component" value="Unassembled WGS sequence"/>
</dbReference>
<dbReference type="OrthoDB" id="10450907at2759"/>
<protein>
    <submittedName>
        <fullName evidence="1">8833_t:CDS:1</fullName>
    </submittedName>
</protein>
<name>A0A9W4SXR0_9GLOM</name>
<reference evidence="1" key="1">
    <citation type="submission" date="2022-08" db="EMBL/GenBank/DDBJ databases">
        <authorList>
            <person name="Kallberg Y."/>
            <person name="Tangrot J."/>
            <person name="Rosling A."/>
        </authorList>
    </citation>
    <scope>NUCLEOTIDE SEQUENCE</scope>
    <source>
        <strain evidence="1">Wild A</strain>
    </source>
</reference>
<evidence type="ECO:0000313" key="1">
    <source>
        <dbReference type="EMBL" id="CAI2187367.1"/>
    </source>
</evidence>
<evidence type="ECO:0000313" key="2">
    <source>
        <dbReference type="Proteomes" id="UP001153678"/>
    </source>
</evidence>
<sequence>GDPNNFIKQQEWDQLKKELCKENLIALSIGISDRKISLKE</sequence>
<gene>
    <name evidence="1" type="ORF">FWILDA_LOCUS13045</name>
</gene>
<dbReference type="AlphaFoldDB" id="A0A9W4SXR0"/>
<organism evidence="1 2">
    <name type="scientific">Funneliformis geosporum</name>
    <dbReference type="NCBI Taxonomy" id="1117311"/>
    <lineage>
        <taxon>Eukaryota</taxon>
        <taxon>Fungi</taxon>
        <taxon>Fungi incertae sedis</taxon>
        <taxon>Mucoromycota</taxon>
        <taxon>Glomeromycotina</taxon>
        <taxon>Glomeromycetes</taxon>
        <taxon>Glomerales</taxon>
        <taxon>Glomeraceae</taxon>
        <taxon>Funneliformis</taxon>
    </lineage>
</organism>